<name>C5M1D9_PERM5</name>
<evidence type="ECO:0000313" key="3">
    <source>
        <dbReference type="Proteomes" id="UP000007800"/>
    </source>
</evidence>
<keyword evidence="3" id="KW-1185">Reference proteome</keyword>
<reference evidence="2 3" key="1">
    <citation type="submission" date="2008-07" db="EMBL/GenBank/DDBJ databases">
        <authorList>
            <person name="El-Sayed N."/>
            <person name="Caler E."/>
            <person name="Inman J."/>
            <person name="Amedeo P."/>
            <person name="Hass B."/>
            <person name="Wortman J."/>
        </authorList>
    </citation>
    <scope>NUCLEOTIDE SEQUENCE [LARGE SCALE GENOMIC DNA]</scope>
    <source>
        <strain evidence="3">ATCC 50983 / TXsc</strain>
    </source>
</reference>
<organism evidence="3">
    <name type="scientific">Perkinsus marinus (strain ATCC 50983 / TXsc)</name>
    <dbReference type="NCBI Taxonomy" id="423536"/>
    <lineage>
        <taxon>Eukaryota</taxon>
        <taxon>Sar</taxon>
        <taxon>Alveolata</taxon>
        <taxon>Perkinsozoa</taxon>
        <taxon>Perkinsea</taxon>
        <taxon>Perkinsida</taxon>
        <taxon>Perkinsidae</taxon>
        <taxon>Perkinsus</taxon>
    </lineage>
</organism>
<evidence type="ECO:0000256" key="1">
    <source>
        <dbReference type="SAM" id="MobiDB-lite"/>
    </source>
</evidence>
<evidence type="ECO:0000313" key="2">
    <source>
        <dbReference type="EMBL" id="EEQ97204.1"/>
    </source>
</evidence>
<dbReference type="RefSeq" id="XP_002764487.1">
    <property type="nucleotide sequence ID" value="XM_002764441.1"/>
</dbReference>
<dbReference type="GeneID" id="9054270"/>
<accession>C5M1D9</accession>
<proteinExistence type="predicted"/>
<dbReference type="OrthoDB" id="1664597at2759"/>
<dbReference type="OMA" id="PDDKPTG"/>
<dbReference type="InParanoid" id="C5M1D9"/>
<sequence length="112" mass="12384">MSSPKNNQKRPDEETIVVKVEKEKKADDKPIGENSEEDGEDNNNNNKPLDDEDIDILKSYGLGPYTGPCKRVEGDIKALGEKINKLCGIKESDTGLAPPSVWDLADDKVKQE</sequence>
<gene>
    <name evidence="2" type="ORF">Pmar_PMAR009003</name>
</gene>
<dbReference type="AlphaFoldDB" id="C5M1D9"/>
<dbReference type="Proteomes" id="UP000007800">
    <property type="component" value="Unassembled WGS sequence"/>
</dbReference>
<feature type="region of interest" description="Disordered" evidence="1">
    <location>
        <begin position="1"/>
        <end position="52"/>
    </location>
</feature>
<feature type="non-terminal residue" evidence="2">
    <location>
        <position position="112"/>
    </location>
</feature>
<dbReference type="EMBL" id="GG687346">
    <property type="protein sequence ID" value="EEQ97204.1"/>
    <property type="molecule type" value="Genomic_DNA"/>
</dbReference>
<protein>
    <submittedName>
        <fullName evidence="2">Uncharacterized protein</fullName>
    </submittedName>
</protein>
<feature type="compositionally biased region" description="Basic and acidic residues" evidence="1">
    <location>
        <begin position="19"/>
        <end position="31"/>
    </location>
</feature>